<reference evidence="1" key="1">
    <citation type="submission" date="2024-03" db="EMBL/GenBank/DDBJ databases">
        <title>WGS assembly of Saponaria officinalis var. Norfolk2.</title>
        <authorList>
            <person name="Jenkins J."/>
            <person name="Shu S."/>
            <person name="Grimwood J."/>
            <person name="Barry K."/>
            <person name="Goodstein D."/>
            <person name="Schmutz J."/>
            <person name="Leebens-Mack J."/>
            <person name="Osbourn A."/>
        </authorList>
    </citation>
    <scope>NUCLEOTIDE SEQUENCE [LARGE SCALE GENOMIC DNA]</scope>
    <source>
        <strain evidence="1">JIC</strain>
    </source>
</reference>
<evidence type="ECO:0000313" key="1">
    <source>
        <dbReference type="EMBL" id="KAK9669130.1"/>
    </source>
</evidence>
<evidence type="ECO:0000313" key="2">
    <source>
        <dbReference type="Proteomes" id="UP001443914"/>
    </source>
</evidence>
<keyword evidence="2" id="KW-1185">Reference proteome</keyword>
<dbReference type="EMBL" id="JBDFQZ010000013">
    <property type="protein sequence ID" value="KAK9669130.1"/>
    <property type="molecule type" value="Genomic_DNA"/>
</dbReference>
<comment type="caution">
    <text evidence="1">The sequence shown here is derived from an EMBL/GenBank/DDBJ whole genome shotgun (WGS) entry which is preliminary data.</text>
</comment>
<name>A0AAW1GYG6_SAPOF</name>
<proteinExistence type="predicted"/>
<gene>
    <name evidence="1" type="ORF">RND81_13G111400</name>
</gene>
<dbReference type="AlphaFoldDB" id="A0AAW1GYG6"/>
<dbReference type="Proteomes" id="UP001443914">
    <property type="component" value="Unassembled WGS sequence"/>
</dbReference>
<protein>
    <submittedName>
        <fullName evidence="1">Uncharacterized protein</fullName>
    </submittedName>
</protein>
<organism evidence="1 2">
    <name type="scientific">Saponaria officinalis</name>
    <name type="common">Common soapwort</name>
    <name type="synonym">Lychnis saponaria</name>
    <dbReference type="NCBI Taxonomy" id="3572"/>
    <lineage>
        <taxon>Eukaryota</taxon>
        <taxon>Viridiplantae</taxon>
        <taxon>Streptophyta</taxon>
        <taxon>Embryophyta</taxon>
        <taxon>Tracheophyta</taxon>
        <taxon>Spermatophyta</taxon>
        <taxon>Magnoliopsida</taxon>
        <taxon>eudicotyledons</taxon>
        <taxon>Gunneridae</taxon>
        <taxon>Pentapetalae</taxon>
        <taxon>Caryophyllales</taxon>
        <taxon>Caryophyllaceae</taxon>
        <taxon>Caryophylleae</taxon>
        <taxon>Saponaria</taxon>
    </lineage>
</organism>
<accession>A0AAW1GYG6</accession>
<sequence length="136" mass="15768">MPEPYEAAWWITKRDLDMVVVRYERRIAELKKVDKARDEVVAEVNLAGTQFSWTQELKNPSFLAEFVNIGREIDELAAKTRSFPSFDLGLNRPEMEVPLVKEVQLVRNVQMIRYTRLAKRKMAANVVCESVEGPKK</sequence>